<feature type="region of interest" description="Disordered" evidence="5">
    <location>
        <begin position="55"/>
        <end position="100"/>
    </location>
</feature>
<dbReference type="InterPro" id="IPR001138">
    <property type="entry name" value="Zn2Cys6_DnaBD"/>
</dbReference>
<dbReference type="GO" id="GO:0008270">
    <property type="term" value="F:zinc ion binding"/>
    <property type="evidence" value="ECO:0007669"/>
    <property type="project" value="InterPro"/>
</dbReference>
<keyword evidence="2" id="KW-0805">Transcription regulation</keyword>
<dbReference type="InterPro" id="IPR036864">
    <property type="entry name" value="Zn2-C6_fun-type_DNA-bd_sf"/>
</dbReference>
<dbReference type="PROSITE" id="PS00463">
    <property type="entry name" value="ZN2_CY6_FUNGAL_1"/>
    <property type="match status" value="1"/>
</dbReference>
<feature type="compositionally biased region" description="Polar residues" evidence="5">
    <location>
        <begin position="68"/>
        <end position="77"/>
    </location>
</feature>
<keyword evidence="1" id="KW-0479">Metal-binding</keyword>
<accession>A0A8K0X5V3</accession>
<evidence type="ECO:0000259" key="6">
    <source>
        <dbReference type="PROSITE" id="PS50048"/>
    </source>
</evidence>
<dbReference type="CDD" id="cd00067">
    <property type="entry name" value="GAL4"/>
    <property type="match status" value="1"/>
</dbReference>
<dbReference type="GO" id="GO:0005634">
    <property type="term" value="C:nucleus"/>
    <property type="evidence" value="ECO:0007669"/>
    <property type="project" value="TreeGrafter"/>
</dbReference>
<dbReference type="GO" id="GO:0000981">
    <property type="term" value="F:DNA-binding transcription factor activity, RNA polymerase II-specific"/>
    <property type="evidence" value="ECO:0007669"/>
    <property type="project" value="InterPro"/>
</dbReference>
<name>A0A8K0X5V3_9PEZI</name>
<dbReference type="SMART" id="SM00066">
    <property type="entry name" value="GAL4"/>
    <property type="match status" value="1"/>
</dbReference>
<gene>
    <name evidence="7" type="ORF">B0T11DRAFT_282245</name>
</gene>
<reference evidence="7" key="1">
    <citation type="journal article" date="2021" name="Nat. Commun.">
        <title>Genetic determinants of endophytism in the Arabidopsis root mycobiome.</title>
        <authorList>
            <person name="Mesny F."/>
            <person name="Miyauchi S."/>
            <person name="Thiergart T."/>
            <person name="Pickel B."/>
            <person name="Atanasova L."/>
            <person name="Karlsson M."/>
            <person name="Huettel B."/>
            <person name="Barry K.W."/>
            <person name="Haridas S."/>
            <person name="Chen C."/>
            <person name="Bauer D."/>
            <person name="Andreopoulos W."/>
            <person name="Pangilinan J."/>
            <person name="LaButti K."/>
            <person name="Riley R."/>
            <person name="Lipzen A."/>
            <person name="Clum A."/>
            <person name="Drula E."/>
            <person name="Henrissat B."/>
            <person name="Kohler A."/>
            <person name="Grigoriev I.V."/>
            <person name="Martin F.M."/>
            <person name="Hacquard S."/>
        </authorList>
    </citation>
    <scope>NUCLEOTIDE SEQUENCE</scope>
    <source>
        <strain evidence="7">MPI-CAGE-AT-0016</strain>
    </source>
</reference>
<dbReference type="EMBL" id="JAGPXD010000003">
    <property type="protein sequence ID" value="KAH7363195.1"/>
    <property type="molecule type" value="Genomic_DNA"/>
</dbReference>
<dbReference type="GO" id="GO:0000978">
    <property type="term" value="F:RNA polymerase II cis-regulatory region sequence-specific DNA binding"/>
    <property type="evidence" value="ECO:0007669"/>
    <property type="project" value="TreeGrafter"/>
</dbReference>
<dbReference type="CDD" id="cd12148">
    <property type="entry name" value="fungal_TF_MHR"/>
    <property type="match status" value="1"/>
</dbReference>
<dbReference type="Pfam" id="PF04082">
    <property type="entry name" value="Fungal_trans"/>
    <property type="match status" value="1"/>
</dbReference>
<keyword evidence="8" id="KW-1185">Reference proteome</keyword>
<dbReference type="PROSITE" id="PS50048">
    <property type="entry name" value="ZN2_CY6_FUNGAL_2"/>
    <property type="match status" value="1"/>
</dbReference>
<dbReference type="InterPro" id="IPR051127">
    <property type="entry name" value="Fungal_SecMet_Regulators"/>
</dbReference>
<evidence type="ECO:0000256" key="5">
    <source>
        <dbReference type="SAM" id="MobiDB-lite"/>
    </source>
</evidence>
<evidence type="ECO:0000256" key="1">
    <source>
        <dbReference type="ARBA" id="ARBA00022723"/>
    </source>
</evidence>
<feature type="region of interest" description="Disordered" evidence="5">
    <location>
        <begin position="597"/>
        <end position="616"/>
    </location>
</feature>
<keyword evidence="4" id="KW-0539">Nucleus</keyword>
<dbReference type="GO" id="GO:0006351">
    <property type="term" value="P:DNA-templated transcription"/>
    <property type="evidence" value="ECO:0007669"/>
    <property type="project" value="InterPro"/>
</dbReference>
<feature type="domain" description="Zn(2)-C6 fungal-type" evidence="6">
    <location>
        <begin position="17"/>
        <end position="48"/>
    </location>
</feature>
<proteinExistence type="predicted"/>
<evidence type="ECO:0000256" key="3">
    <source>
        <dbReference type="ARBA" id="ARBA00023163"/>
    </source>
</evidence>
<protein>
    <recommendedName>
        <fullName evidence="6">Zn(2)-C6 fungal-type domain-containing protein</fullName>
    </recommendedName>
</protein>
<dbReference type="InterPro" id="IPR007219">
    <property type="entry name" value="XnlR_reg_dom"/>
</dbReference>
<comment type="caution">
    <text evidence="7">The sequence shown here is derived from an EMBL/GenBank/DDBJ whole genome shotgun (WGS) entry which is preliminary data.</text>
</comment>
<dbReference type="PANTHER" id="PTHR47424:SF9">
    <property type="entry name" value="TAH-2"/>
    <property type="match status" value="1"/>
</dbReference>
<dbReference type="GO" id="GO:0000435">
    <property type="term" value="P:positive regulation of transcription from RNA polymerase II promoter by galactose"/>
    <property type="evidence" value="ECO:0007669"/>
    <property type="project" value="TreeGrafter"/>
</dbReference>
<evidence type="ECO:0000313" key="8">
    <source>
        <dbReference type="Proteomes" id="UP000813385"/>
    </source>
</evidence>
<evidence type="ECO:0000313" key="7">
    <source>
        <dbReference type="EMBL" id="KAH7363195.1"/>
    </source>
</evidence>
<organism evidence="7 8">
    <name type="scientific">Plectosphaerella cucumerina</name>
    <dbReference type="NCBI Taxonomy" id="40658"/>
    <lineage>
        <taxon>Eukaryota</taxon>
        <taxon>Fungi</taxon>
        <taxon>Dikarya</taxon>
        <taxon>Ascomycota</taxon>
        <taxon>Pezizomycotina</taxon>
        <taxon>Sordariomycetes</taxon>
        <taxon>Hypocreomycetidae</taxon>
        <taxon>Glomerellales</taxon>
        <taxon>Plectosphaerellaceae</taxon>
        <taxon>Plectosphaerella</taxon>
    </lineage>
</organism>
<dbReference type="Proteomes" id="UP000813385">
    <property type="component" value="Unassembled WGS sequence"/>
</dbReference>
<keyword evidence="3" id="KW-0804">Transcription</keyword>
<evidence type="ECO:0000256" key="4">
    <source>
        <dbReference type="ARBA" id="ARBA00023242"/>
    </source>
</evidence>
<dbReference type="Pfam" id="PF00172">
    <property type="entry name" value="Zn_clus"/>
    <property type="match status" value="1"/>
</dbReference>
<sequence>MPTPRVQDGDRRRCRTACGNCKRRKERCDGTQPCGRCSERLVQLQCQYDDRVHRRMDRRGSRPMRATESGSETSSSDLWMRPDASLEPDSAPVAGDRLNSTGLVSEPLEKQQQSSPRPSQQLFPDGRGNLIFFGKSAELSLLHDVRELAGGILGSCPFVDRPLEFPLLEIPASTQQTGPNASTLDPLRRPCKSEARVFVDWAMRLTSRLLGAVDEDDVQRSMSSWIDQDTGDDETDATNFLILAVGAQARPGDHDSTAEAFFHYGRHLTMTRLAERPSLASVRCHLWITFYLDCASMKTAASEAVGSAARAAFALGIHREDISSFFDNTEAAARERLWRALRKLDLYTNTCLGRPTCTVETRVARAPNAYSSTSALSLINEAVLACLHTGSGISDALILAISEQYRLWTDRIHEGLRTDGIRSTEHLGDSDTIALANVKGAYYWFIMLLTRDHLLREAAAQVSPDSTVRGSPRPDAVIVHACVDSAVRAMDLLEKVLHMQGAPKRLPFVVILAFGTCLVLGLATFADLDHLFPLEKGLRVGLGLLRKFQDQDDLARCFVGIIEDLQDARDRFVEQRARRRMESRGPLVSQLVGRIPEASPASASQTGEEPSSRSEKTLLDWPMCTSRSPTGMWLSMDHQPLTPGSLDIGSTFADLLPSVFGQMMDNVGGTSGVATQDPAYFY</sequence>
<evidence type="ECO:0000256" key="2">
    <source>
        <dbReference type="ARBA" id="ARBA00023015"/>
    </source>
</evidence>
<dbReference type="Gene3D" id="4.10.240.10">
    <property type="entry name" value="Zn(2)-C6 fungal-type DNA-binding domain"/>
    <property type="match status" value="1"/>
</dbReference>
<dbReference type="PANTHER" id="PTHR47424">
    <property type="entry name" value="REGULATORY PROTEIN GAL4"/>
    <property type="match status" value="1"/>
</dbReference>
<dbReference type="OrthoDB" id="47007at2759"/>
<dbReference type="SUPFAM" id="SSF57701">
    <property type="entry name" value="Zn2/Cys6 DNA-binding domain"/>
    <property type="match status" value="1"/>
</dbReference>
<dbReference type="AlphaFoldDB" id="A0A8K0X5V3"/>